<dbReference type="InterPro" id="IPR025540">
    <property type="entry name" value="FlK"/>
</dbReference>
<gene>
    <name evidence="4" type="ORF">CLOSYM_03902</name>
</gene>
<dbReference type="Proteomes" id="UP000016491">
    <property type="component" value="Unassembled WGS sequence"/>
</dbReference>
<feature type="binding site" evidence="2">
    <location>
        <position position="67"/>
    </location>
    <ligand>
        <name>CoA</name>
        <dbReference type="ChEBI" id="CHEBI:57287"/>
    </ligand>
</feature>
<dbReference type="InterPro" id="IPR029069">
    <property type="entry name" value="HotDog_dom_sf"/>
</dbReference>
<feature type="active site" evidence="1">
    <location>
        <position position="74"/>
    </location>
</feature>
<name>A0ABC9TTE7_CLOSY</name>
<evidence type="ECO:0000256" key="2">
    <source>
        <dbReference type="PIRSR" id="PIRSR014972-2"/>
    </source>
</evidence>
<comment type="caution">
    <text evidence="4">The sequence shown here is derived from an EMBL/GenBank/DDBJ whole genome shotgun (WGS) entry which is preliminary data.</text>
</comment>
<feature type="active site" evidence="1">
    <location>
        <position position="48"/>
    </location>
</feature>
<dbReference type="InterPro" id="IPR054485">
    <property type="entry name" value="FlK-like_dom"/>
</dbReference>
<evidence type="ECO:0000259" key="3">
    <source>
        <dbReference type="Pfam" id="PF22636"/>
    </source>
</evidence>
<feature type="binding site" evidence="2">
    <location>
        <position position="118"/>
    </location>
    <ligand>
        <name>substrate</name>
    </ligand>
</feature>
<accession>A0ABC9TTE7</accession>
<dbReference type="SUPFAM" id="SSF54637">
    <property type="entry name" value="Thioesterase/thiol ester dehydrase-isomerase"/>
    <property type="match status" value="1"/>
</dbReference>
<reference evidence="4 5" key="1">
    <citation type="submission" date="2013-07" db="EMBL/GenBank/DDBJ databases">
        <authorList>
            <person name="Weinstock G."/>
            <person name="Sodergren E."/>
            <person name="Wylie T."/>
            <person name="Fulton L."/>
            <person name="Fulton R."/>
            <person name="Fronick C."/>
            <person name="O'Laughlin M."/>
            <person name="Godfrey J."/>
            <person name="Miner T."/>
            <person name="Herter B."/>
            <person name="Appelbaum E."/>
            <person name="Cordes M."/>
            <person name="Lek S."/>
            <person name="Wollam A."/>
            <person name="Pepin K.H."/>
            <person name="Palsikar V.B."/>
            <person name="Mitreva M."/>
            <person name="Wilson R.K."/>
        </authorList>
    </citation>
    <scope>NUCLEOTIDE SEQUENCE [LARGE SCALE GENOMIC DNA]</scope>
    <source>
        <strain evidence="4 5">ATCC 14940</strain>
    </source>
</reference>
<dbReference type="AlphaFoldDB" id="A0ABC9TTE7"/>
<sequence length="136" mass="15033">MRKEVEKMLKAGIQGRQEVMVTEDNSASALGSGLLEVFATPAMVALMEKTAWMSVAPYMNDGEGTVGTMLNIKHLAATPAGMIVWCESELKEVDGRRLVFHVEAFDESGKIGEGEHERFIVKNEKFMDKALAKKEK</sequence>
<feature type="active site" evidence="1">
    <location>
        <position position="40"/>
    </location>
</feature>
<dbReference type="EMBL" id="AWSU01000318">
    <property type="protein sequence ID" value="ERI74551.1"/>
    <property type="molecule type" value="Genomic_DNA"/>
</dbReference>
<evidence type="ECO:0000256" key="1">
    <source>
        <dbReference type="PIRSR" id="PIRSR014972-1"/>
    </source>
</evidence>
<organism evidence="4 5">
    <name type="scientific">[Clostridium] symbiosum ATCC 14940</name>
    <dbReference type="NCBI Taxonomy" id="411472"/>
    <lineage>
        <taxon>Bacteria</taxon>
        <taxon>Bacillati</taxon>
        <taxon>Bacillota</taxon>
        <taxon>Clostridia</taxon>
        <taxon>Lachnospirales</taxon>
        <taxon>Lachnospiraceae</taxon>
        <taxon>Otoolea</taxon>
    </lineage>
</organism>
<evidence type="ECO:0000313" key="4">
    <source>
        <dbReference type="EMBL" id="ERI74551.1"/>
    </source>
</evidence>
<dbReference type="PANTHER" id="PTHR36934:SF1">
    <property type="entry name" value="THIOESTERASE DOMAIN-CONTAINING PROTEIN"/>
    <property type="match status" value="1"/>
</dbReference>
<feature type="binding site" evidence="2">
    <location>
        <position position="67"/>
    </location>
    <ligand>
        <name>substrate</name>
    </ligand>
</feature>
<dbReference type="PANTHER" id="PTHR36934">
    <property type="entry name" value="BLR0278 PROTEIN"/>
    <property type="match status" value="1"/>
</dbReference>
<feature type="domain" description="Fluoroacetyl-CoA-specific thioesterase-like" evidence="3">
    <location>
        <begin position="21"/>
        <end position="124"/>
    </location>
</feature>
<proteinExistence type="predicted"/>
<evidence type="ECO:0000313" key="5">
    <source>
        <dbReference type="Proteomes" id="UP000016491"/>
    </source>
</evidence>
<dbReference type="Pfam" id="PF22636">
    <property type="entry name" value="FlK"/>
    <property type="match status" value="1"/>
</dbReference>
<dbReference type="PIRSF" id="PIRSF014972">
    <property type="entry name" value="FlK"/>
    <property type="match status" value="1"/>
</dbReference>
<protein>
    <submittedName>
        <fullName evidence="4">Thioesterase family protein</fullName>
    </submittedName>
</protein>
<dbReference type="Gene3D" id="3.10.129.10">
    <property type="entry name" value="Hotdog Thioesterase"/>
    <property type="match status" value="1"/>
</dbReference>